<dbReference type="EMBL" id="AVQI01000008">
    <property type="protein sequence ID" value="ERK04944.1"/>
    <property type="molecule type" value="Genomic_DNA"/>
</dbReference>
<dbReference type="EMBL" id="AUZJ01000064">
    <property type="protein sequence ID" value="ERF59645.1"/>
    <property type="molecule type" value="Genomic_DNA"/>
</dbReference>
<evidence type="ECO:0000313" key="3">
    <source>
        <dbReference type="Proteomes" id="UP000016412"/>
    </source>
</evidence>
<comment type="caution">
    <text evidence="1">The sequence shown here is derived from an EMBL/GenBank/DDBJ whole genome shotgun (WGS) entry which is preliminary data.</text>
</comment>
<keyword evidence="4" id="KW-1185">Reference proteome</keyword>
<gene>
    <name evidence="2" type="ORF">HMPREF0860_1234</name>
    <name evidence="1" type="ORF">HMPREF1325_1096</name>
</gene>
<sequence length="49" mass="5668">MQNSYKNFCRKHQLSKKFLVVRESAHVKYTSLQRKLEIRNDGAISAGVS</sequence>
<dbReference type="STRING" id="1125725.HMPREF1325_1096"/>
<evidence type="ECO:0000313" key="2">
    <source>
        <dbReference type="EMBL" id="ERK04944.1"/>
    </source>
</evidence>
<organism evidence="1 3">
    <name type="scientific">Treponema socranskii subsp. socranskii VPI DR56BR1116 = ATCC 35536</name>
    <dbReference type="NCBI Taxonomy" id="1125725"/>
    <lineage>
        <taxon>Bacteria</taxon>
        <taxon>Pseudomonadati</taxon>
        <taxon>Spirochaetota</taxon>
        <taxon>Spirochaetia</taxon>
        <taxon>Spirochaetales</taxon>
        <taxon>Treponemataceae</taxon>
        <taxon>Treponema</taxon>
    </lineage>
</organism>
<dbReference type="PATRIC" id="fig|1125725.3.peg.2397"/>
<accession>U1GNT0</accession>
<dbReference type="Proteomes" id="UP000016646">
    <property type="component" value="Unassembled WGS sequence"/>
</dbReference>
<proteinExistence type="predicted"/>
<name>U1GNT0_TRESO</name>
<dbReference type="AlphaFoldDB" id="U1GNT0"/>
<protein>
    <submittedName>
        <fullName evidence="1">Uncharacterized protein</fullName>
    </submittedName>
</protein>
<dbReference type="Proteomes" id="UP000016412">
    <property type="component" value="Unassembled WGS sequence"/>
</dbReference>
<evidence type="ECO:0000313" key="4">
    <source>
        <dbReference type="Proteomes" id="UP000016646"/>
    </source>
</evidence>
<evidence type="ECO:0000313" key="1">
    <source>
        <dbReference type="EMBL" id="ERF59645.1"/>
    </source>
</evidence>
<reference evidence="3 4" key="1">
    <citation type="submission" date="2013-08" db="EMBL/GenBank/DDBJ databases">
        <authorList>
            <person name="Durkin A.S."/>
            <person name="Haft D.R."/>
            <person name="McCorrison J."/>
            <person name="Torralba M."/>
            <person name="Gillis M."/>
            <person name="Haft D.H."/>
            <person name="Methe B."/>
            <person name="Sutton G."/>
            <person name="Nelson K.E."/>
        </authorList>
    </citation>
    <scope>NUCLEOTIDE SEQUENCE [LARGE SCALE GENOMIC DNA]</scope>
    <source>
        <strain evidence="2 4">ATCC 35536</strain>
        <strain evidence="1 3">VPI DR56BR1116</strain>
    </source>
</reference>